<gene>
    <name evidence="1" type="ORF">DPMN_122028</name>
</gene>
<proteinExistence type="predicted"/>
<dbReference type="AlphaFoldDB" id="A0A9D4JU36"/>
<protein>
    <submittedName>
        <fullName evidence="1">Uncharacterized protein</fullName>
    </submittedName>
</protein>
<evidence type="ECO:0000313" key="2">
    <source>
        <dbReference type="Proteomes" id="UP000828390"/>
    </source>
</evidence>
<keyword evidence="2" id="KW-1185">Reference proteome</keyword>
<dbReference type="EMBL" id="JAIWYP010000005">
    <property type="protein sequence ID" value="KAH3820282.1"/>
    <property type="molecule type" value="Genomic_DNA"/>
</dbReference>
<accession>A0A9D4JU36</accession>
<reference evidence="1" key="2">
    <citation type="submission" date="2020-11" db="EMBL/GenBank/DDBJ databases">
        <authorList>
            <person name="McCartney M.A."/>
            <person name="Auch B."/>
            <person name="Kono T."/>
            <person name="Mallez S."/>
            <person name="Becker A."/>
            <person name="Gohl D.M."/>
            <person name="Silverstein K.A.T."/>
            <person name="Koren S."/>
            <person name="Bechman K.B."/>
            <person name="Herman A."/>
            <person name="Abrahante J.E."/>
            <person name="Garbe J."/>
        </authorList>
    </citation>
    <scope>NUCLEOTIDE SEQUENCE</scope>
    <source>
        <strain evidence="1">Duluth1</strain>
        <tissue evidence="1">Whole animal</tissue>
    </source>
</reference>
<dbReference type="Proteomes" id="UP000828390">
    <property type="component" value="Unassembled WGS sequence"/>
</dbReference>
<name>A0A9D4JU36_DREPO</name>
<organism evidence="1 2">
    <name type="scientific">Dreissena polymorpha</name>
    <name type="common">Zebra mussel</name>
    <name type="synonym">Mytilus polymorpha</name>
    <dbReference type="NCBI Taxonomy" id="45954"/>
    <lineage>
        <taxon>Eukaryota</taxon>
        <taxon>Metazoa</taxon>
        <taxon>Spiralia</taxon>
        <taxon>Lophotrochozoa</taxon>
        <taxon>Mollusca</taxon>
        <taxon>Bivalvia</taxon>
        <taxon>Autobranchia</taxon>
        <taxon>Heteroconchia</taxon>
        <taxon>Euheterodonta</taxon>
        <taxon>Imparidentia</taxon>
        <taxon>Neoheterodontei</taxon>
        <taxon>Myida</taxon>
        <taxon>Dreissenoidea</taxon>
        <taxon>Dreissenidae</taxon>
        <taxon>Dreissena</taxon>
    </lineage>
</organism>
<comment type="caution">
    <text evidence="1">The sequence shown here is derived from an EMBL/GenBank/DDBJ whole genome shotgun (WGS) entry which is preliminary data.</text>
</comment>
<reference evidence="1" key="1">
    <citation type="journal article" date="2019" name="bioRxiv">
        <title>The Genome of the Zebra Mussel, Dreissena polymorpha: A Resource for Invasive Species Research.</title>
        <authorList>
            <person name="McCartney M.A."/>
            <person name="Auch B."/>
            <person name="Kono T."/>
            <person name="Mallez S."/>
            <person name="Zhang Y."/>
            <person name="Obille A."/>
            <person name="Becker A."/>
            <person name="Abrahante J.E."/>
            <person name="Garbe J."/>
            <person name="Badalamenti J.P."/>
            <person name="Herman A."/>
            <person name="Mangelson H."/>
            <person name="Liachko I."/>
            <person name="Sullivan S."/>
            <person name="Sone E.D."/>
            <person name="Koren S."/>
            <person name="Silverstein K.A.T."/>
            <person name="Beckman K.B."/>
            <person name="Gohl D.M."/>
        </authorList>
    </citation>
    <scope>NUCLEOTIDE SEQUENCE</scope>
    <source>
        <strain evidence="1">Duluth1</strain>
        <tissue evidence="1">Whole animal</tissue>
    </source>
</reference>
<sequence>MFGQTAHVLDRTSQIEGNSWPRNMEHRRSKAIPGREMPIFKIKHRKSKAIPGREMFGHKAHILDRTSQIKGNSWPQNIEHRKSKAIPGREMFGHKAHILDRTSQMEGNSWPRNIEHRRSKAIPDREISNIADRRQFQAAKCSAIRAIY</sequence>
<evidence type="ECO:0000313" key="1">
    <source>
        <dbReference type="EMBL" id="KAH3820282.1"/>
    </source>
</evidence>